<dbReference type="AlphaFoldDB" id="A0A5J4NJI8"/>
<dbReference type="SUPFAM" id="SSF47473">
    <property type="entry name" value="EF-hand"/>
    <property type="match status" value="1"/>
</dbReference>
<keyword evidence="2" id="KW-0106">Calcium</keyword>
<keyword evidence="1" id="KW-0677">Repeat</keyword>
<dbReference type="InterPro" id="IPR002048">
    <property type="entry name" value="EF_hand_dom"/>
</dbReference>
<dbReference type="EMBL" id="QNGE01002475">
    <property type="protein sequence ID" value="KAA3675519.1"/>
    <property type="molecule type" value="Genomic_DNA"/>
</dbReference>
<organism evidence="4 5">
    <name type="scientific">Paragonimus westermani</name>
    <dbReference type="NCBI Taxonomy" id="34504"/>
    <lineage>
        <taxon>Eukaryota</taxon>
        <taxon>Metazoa</taxon>
        <taxon>Spiralia</taxon>
        <taxon>Lophotrochozoa</taxon>
        <taxon>Platyhelminthes</taxon>
        <taxon>Trematoda</taxon>
        <taxon>Digenea</taxon>
        <taxon>Plagiorchiida</taxon>
        <taxon>Troglotremata</taxon>
        <taxon>Troglotrematidae</taxon>
        <taxon>Paragonimus</taxon>
    </lineage>
</organism>
<dbReference type="GO" id="GO:0005509">
    <property type="term" value="F:calcium ion binding"/>
    <property type="evidence" value="ECO:0007669"/>
    <property type="project" value="InterPro"/>
</dbReference>
<protein>
    <recommendedName>
        <fullName evidence="3">EF-hand domain-containing protein</fullName>
    </recommendedName>
</protein>
<comment type="caution">
    <text evidence="4">The sequence shown here is derived from an EMBL/GenBank/DDBJ whole genome shotgun (WGS) entry which is preliminary data.</text>
</comment>
<dbReference type="Proteomes" id="UP000324629">
    <property type="component" value="Unassembled WGS sequence"/>
</dbReference>
<gene>
    <name evidence="4" type="ORF">DEA37_0004582</name>
</gene>
<dbReference type="SMART" id="SM00054">
    <property type="entry name" value="EFh"/>
    <property type="match status" value="2"/>
</dbReference>
<dbReference type="Gene3D" id="1.10.238.10">
    <property type="entry name" value="EF-hand"/>
    <property type="match status" value="2"/>
</dbReference>
<dbReference type="PANTHER" id="PTHR23048:SF59">
    <property type="entry name" value="EF-HAND SUPERFAMILY PROTEIN"/>
    <property type="match status" value="1"/>
</dbReference>
<dbReference type="GO" id="GO:0016460">
    <property type="term" value="C:myosin II complex"/>
    <property type="evidence" value="ECO:0007669"/>
    <property type="project" value="TreeGrafter"/>
</dbReference>
<reference evidence="4 5" key="1">
    <citation type="journal article" date="2019" name="Gigascience">
        <title>Whole-genome sequence of the oriental lung fluke Paragonimus westermani.</title>
        <authorList>
            <person name="Oey H."/>
            <person name="Zakrzewski M."/>
            <person name="Narain K."/>
            <person name="Devi K.R."/>
            <person name="Agatsuma T."/>
            <person name="Nawaratna S."/>
            <person name="Gobert G.N."/>
            <person name="Jones M.K."/>
            <person name="Ragan M.A."/>
            <person name="McManus D.P."/>
            <person name="Krause L."/>
        </authorList>
    </citation>
    <scope>NUCLEOTIDE SEQUENCE [LARGE SCALE GENOMIC DNA]</scope>
    <source>
        <strain evidence="4 5">IND2009</strain>
    </source>
</reference>
<dbReference type="PROSITE" id="PS50222">
    <property type="entry name" value="EF_HAND_2"/>
    <property type="match status" value="2"/>
</dbReference>
<dbReference type="PANTHER" id="PTHR23048">
    <property type="entry name" value="MYOSIN LIGHT CHAIN 1, 3"/>
    <property type="match status" value="1"/>
</dbReference>
<feature type="domain" description="EF-hand" evidence="3">
    <location>
        <begin position="36"/>
        <end position="71"/>
    </location>
</feature>
<evidence type="ECO:0000259" key="3">
    <source>
        <dbReference type="PROSITE" id="PS50222"/>
    </source>
</evidence>
<name>A0A5J4NJI8_9TREM</name>
<evidence type="ECO:0000256" key="1">
    <source>
        <dbReference type="ARBA" id="ARBA00022737"/>
    </source>
</evidence>
<dbReference type="FunFam" id="1.10.238.10:FF:000178">
    <property type="entry name" value="Calmodulin-2 A"/>
    <property type="match status" value="1"/>
</dbReference>
<dbReference type="InterPro" id="IPR011992">
    <property type="entry name" value="EF-hand-dom_pair"/>
</dbReference>
<accession>A0A5J4NJI8</accession>
<keyword evidence="5" id="KW-1185">Reference proteome</keyword>
<evidence type="ECO:0000256" key="2">
    <source>
        <dbReference type="ARBA" id="ARBA00022837"/>
    </source>
</evidence>
<proteinExistence type="predicted"/>
<feature type="domain" description="EF-hand" evidence="3">
    <location>
        <begin position="108"/>
        <end position="143"/>
    </location>
</feature>
<sequence>MQNQSDSGIVQSGPNRTTQSYGYFVPKWPKIELTPEFKEDIRKAFVMFDVTGEGTVTVDAVRVAFRALGYDAEVKEFKELRQQTKGVGGRVDFGEFLSLVTDRMLSMDNDMDIEKSFELMDNGNKGYIDLDDLRMTAQKLELPEMYDDDFAAMLLGAQISDPAEELEKTYEKRQKQARTHKGLSYGVDTTTEEAMVAATVPGGAMMASGIPGFQRTRRLSSSGQPSPETLTVELKQFSHLMKMTRPPVENIKLL</sequence>
<evidence type="ECO:0000313" key="4">
    <source>
        <dbReference type="EMBL" id="KAA3675519.1"/>
    </source>
</evidence>
<evidence type="ECO:0000313" key="5">
    <source>
        <dbReference type="Proteomes" id="UP000324629"/>
    </source>
</evidence>
<dbReference type="InterPro" id="IPR050230">
    <property type="entry name" value="CALM/Myosin/TropC-like"/>
</dbReference>